<evidence type="ECO:0000256" key="1">
    <source>
        <dbReference type="ARBA" id="ARBA00009477"/>
    </source>
</evidence>
<dbReference type="PANTHER" id="PTHR30469">
    <property type="entry name" value="MULTIDRUG RESISTANCE PROTEIN MDTA"/>
    <property type="match status" value="1"/>
</dbReference>
<dbReference type="Pfam" id="PF25917">
    <property type="entry name" value="BSH_RND"/>
    <property type="match status" value="1"/>
</dbReference>
<accession>A0ABT8LL64</accession>
<dbReference type="PANTHER" id="PTHR30469:SF15">
    <property type="entry name" value="HLYD FAMILY OF SECRETION PROTEINS"/>
    <property type="match status" value="1"/>
</dbReference>
<evidence type="ECO:0000313" key="3">
    <source>
        <dbReference type="EMBL" id="MDN5217176.1"/>
    </source>
</evidence>
<organism evidence="3 4">
    <name type="scientific">Agaribacillus aureus</name>
    <dbReference type="NCBI Taxonomy" id="3051825"/>
    <lineage>
        <taxon>Bacteria</taxon>
        <taxon>Pseudomonadati</taxon>
        <taxon>Bacteroidota</taxon>
        <taxon>Cytophagia</taxon>
        <taxon>Cytophagales</taxon>
        <taxon>Splendidivirgaceae</taxon>
        <taxon>Agaribacillus</taxon>
    </lineage>
</organism>
<dbReference type="NCBIfam" id="TIGR01730">
    <property type="entry name" value="RND_mfp"/>
    <property type="match status" value="1"/>
</dbReference>
<evidence type="ECO:0000259" key="2">
    <source>
        <dbReference type="Pfam" id="PF25917"/>
    </source>
</evidence>
<dbReference type="EMBL" id="JAUJEB010000014">
    <property type="protein sequence ID" value="MDN5217176.1"/>
    <property type="molecule type" value="Genomic_DNA"/>
</dbReference>
<feature type="domain" description="Multidrug resistance protein MdtA-like barrel-sandwich hybrid" evidence="2">
    <location>
        <begin position="69"/>
        <end position="218"/>
    </location>
</feature>
<dbReference type="SUPFAM" id="SSF111369">
    <property type="entry name" value="HlyD-like secretion proteins"/>
    <property type="match status" value="1"/>
</dbReference>
<dbReference type="Proteomes" id="UP001172083">
    <property type="component" value="Unassembled WGS sequence"/>
</dbReference>
<evidence type="ECO:0000313" key="4">
    <source>
        <dbReference type="Proteomes" id="UP001172083"/>
    </source>
</evidence>
<proteinExistence type="inferred from homology"/>
<dbReference type="Gene3D" id="2.40.420.20">
    <property type="match status" value="1"/>
</dbReference>
<protein>
    <submittedName>
        <fullName evidence="3">Efflux RND transporter periplasmic adaptor subunit</fullName>
    </submittedName>
</protein>
<dbReference type="RefSeq" id="WP_346762513.1">
    <property type="nucleotide sequence ID" value="NZ_JAUJEB010000014.1"/>
</dbReference>
<dbReference type="InterPro" id="IPR006143">
    <property type="entry name" value="RND_pump_MFP"/>
</dbReference>
<gene>
    <name evidence="3" type="ORF">QQ020_34205</name>
</gene>
<keyword evidence="4" id="KW-1185">Reference proteome</keyword>
<comment type="caution">
    <text evidence="3">The sequence shown here is derived from an EMBL/GenBank/DDBJ whole genome shotgun (WGS) entry which is preliminary data.</text>
</comment>
<dbReference type="InterPro" id="IPR058625">
    <property type="entry name" value="MdtA-like_BSH"/>
</dbReference>
<dbReference type="Gene3D" id="1.10.287.470">
    <property type="entry name" value="Helix hairpin bin"/>
    <property type="match status" value="1"/>
</dbReference>
<dbReference type="Gene3D" id="2.40.30.170">
    <property type="match status" value="1"/>
</dbReference>
<comment type="similarity">
    <text evidence="1">Belongs to the membrane fusion protein (MFP) (TC 8.A.1) family.</text>
</comment>
<reference evidence="3" key="1">
    <citation type="submission" date="2023-06" db="EMBL/GenBank/DDBJ databases">
        <title>Genomic of Agaribacillus aureum.</title>
        <authorList>
            <person name="Wang G."/>
        </authorList>
    </citation>
    <scope>NUCLEOTIDE SEQUENCE</scope>
    <source>
        <strain evidence="3">BMA12</strain>
    </source>
</reference>
<sequence>MNKRKLIISLSGVVLLVAGIAISRMLAGSASPKDSNAPADIGIPVSTEIVNNGPVKATLAITGRVIPAEKVELYAEVSGIANYGVRPFKSGTRFSRGDILLRIDDSEFKRALASSKSQFTNTISKVLPDLKLDYPDYYQSWKQYLLAFKVDLPIKKLPEVDNEQLKLFLTGRDIFSGYYNILEAEARLSKYSIRAPFDGSLTESFVNRGALVRTGQQLGEFIKSGQFEMEASVIHDHLRFLSKGQIITLSAINAAKTYEAKLIRINDKIDPGSQLVKIYFQLNDPNLKSGLYLEGKIGATTISDAVKLPVQAIVDESHVFIIKDDKAVKSMVSIVDQSTDSVVIAGLKNGDKVIIDKKNSAFEGSSVVETN</sequence>
<dbReference type="Gene3D" id="2.40.50.100">
    <property type="match status" value="1"/>
</dbReference>
<name>A0ABT8LL64_9BACT</name>